<feature type="region of interest" description="Disordered" evidence="1">
    <location>
        <begin position="166"/>
        <end position="206"/>
    </location>
</feature>
<comment type="caution">
    <text evidence="2">The sequence shown here is derived from an EMBL/GenBank/DDBJ whole genome shotgun (WGS) entry which is preliminary data.</text>
</comment>
<dbReference type="PANTHER" id="PTHR28020">
    <property type="entry name" value="YAP1-BINDING PROTEIN 1-RELATED"/>
    <property type="match status" value="1"/>
</dbReference>
<dbReference type="PANTHER" id="PTHR28020:SF1">
    <property type="entry name" value="YAP1-BINDING PROTEIN 1-RELATED"/>
    <property type="match status" value="1"/>
</dbReference>
<dbReference type="InterPro" id="IPR040347">
    <property type="entry name" value="YBP1/2"/>
</dbReference>
<evidence type="ECO:0000313" key="2">
    <source>
        <dbReference type="EMBL" id="KAG7142868.1"/>
    </source>
</evidence>
<dbReference type="Proteomes" id="UP000689129">
    <property type="component" value="Unassembled WGS sequence"/>
</dbReference>
<dbReference type="GO" id="GO:0034599">
    <property type="term" value="P:cellular response to oxidative stress"/>
    <property type="evidence" value="ECO:0007669"/>
    <property type="project" value="InterPro"/>
</dbReference>
<organism evidence="2 3">
    <name type="scientific">Verticillium longisporum</name>
    <name type="common">Verticillium dahliae var. longisporum</name>
    <dbReference type="NCBI Taxonomy" id="100787"/>
    <lineage>
        <taxon>Eukaryota</taxon>
        <taxon>Fungi</taxon>
        <taxon>Dikarya</taxon>
        <taxon>Ascomycota</taxon>
        <taxon>Pezizomycotina</taxon>
        <taxon>Sordariomycetes</taxon>
        <taxon>Hypocreomycetidae</taxon>
        <taxon>Glomerellales</taxon>
        <taxon>Plectosphaerellaceae</taxon>
        <taxon>Verticillium</taxon>
    </lineage>
</organism>
<protein>
    <recommendedName>
        <fullName evidence="4">DUF1760-domain-containing protein</fullName>
    </recommendedName>
</protein>
<evidence type="ECO:0000256" key="1">
    <source>
        <dbReference type="SAM" id="MobiDB-lite"/>
    </source>
</evidence>
<dbReference type="AlphaFoldDB" id="A0A8I3A1H3"/>
<proteinExistence type="predicted"/>
<gene>
    <name evidence="2" type="ORF">HYQ45_000785</name>
</gene>
<evidence type="ECO:0000313" key="3">
    <source>
        <dbReference type="Proteomes" id="UP000689129"/>
    </source>
</evidence>
<dbReference type="Pfam" id="PF08568">
    <property type="entry name" value="Kinetochor_Ybp2"/>
    <property type="match status" value="1"/>
</dbReference>
<dbReference type="OrthoDB" id="5396786at2759"/>
<dbReference type="EMBL" id="JAEMWZ010000012">
    <property type="protein sequence ID" value="KAG7142868.1"/>
    <property type="molecule type" value="Genomic_DNA"/>
</dbReference>
<feature type="compositionally biased region" description="Polar residues" evidence="1">
    <location>
        <begin position="174"/>
        <end position="185"/>
    </location>
</feature>
<reference evidence="2" key="1">
    <citation type="journal article" date="2021" name="Mol. Plant Pathol.">
        <title>A 20-kb lineage-specific genomic region tames virulence in pathogenic amphidiploid Verticillium longisporum.</title>
        <authorList>
            <person name="Harting R."/>
            <person name="Starke J."/>
            <person name="Kusch H."/>
            <person name="Poggeler S."/>
            <person name="Maurus I."/>
            <person name="Schluter R."/>
            <person name="Landesfeind M."/>
            <person name="Bulla I."/>
            <person name="Nowrousian M."/>
            <person name="de Jonge R."/>
            <person name="Stahlhut G."/>
            <person name="Hoff K.J."/>
            <person name="Asshauer K.P."/>
            <person name="Thurmer A."/>
            <person name="Stanke M."/>
            <person name="Daniel R."/>
            <person name="Morgenstern B."/>
            <person name="Thomma B.P.H.J."/>
            <person name="Kronstad J.W."/>
            <person name="Braus-Stromeyer S.A."/>
            <person name="Braus G.H."/>
        </authorList>
    </citation>
    <scope>NUCLEOTIDE SEQUENCE</scope>
    <source>
        <strain evidence="2">Vl32</strain>
    </source>
</reference>
<evidence type="ECO:0008006" key="4">
    <source>
        <dbReference type="Google" id="ProtNLM"/>
    </source>
</evidence>
<dbReference type="InterPro" id="IPR013877">
    <property type="entry name" value="YAP-bd/ALF4/Glomulin"/>
</dbReference>
<dbReference type="GO" id="GO:0005737">
    <property type="term" value="C:cytoplasm"/>
    <property type="evidence" value="ECO:0007669"/>
    <property type="project" value="TreeGrafter"/>
</dbReference>
<accession>A0A8I3A1H3</accession>
<sequence length="599" mass="66348">MASDKNPIDALKESKPPATDPFTYLTIIGEVISPEVLPTLYEILQDAKLTQEIGWDLVEMLIAVEGSEQCLQTVAQLGNPREVIIKILEVLGDLSGDGDDPSDRTSANKFVTLLGMLGILHKRLSVKYPSRFLHSTLQAIYRAYRPDSPEATAAAIITFVRSQTAEKRPPLPTRKSSTALDTTFGKSDASKNAPDPEAEKVDETAPSEPDLVKRLLQSFIITIIEAYVNSNNLEWASRLLEYYNPERIVARKSIMKAFKETEELLQRDALIGQLAGVARDLGLTGIQSLSLEAVFEEPLIANPLAADLDDLDSPSKVKLSTGGVWCLVAYWLFSSEVFETNHDQIQMTMLPDHHKLLKRFVGDEPQEQISSNQGTAEALLVMGLWLDNAKRVSGQGATPADFMPYHHLLTIIAAFHPSLNSRNVANTLAGLVLHADPDDEGRLKILEDLLENCIFSALQASAVSWLREEILIAHKTRATNAFSGPEALDTLQYLLFPSLAQLKEQDVVSQWDFWAQNHPYHLQVANFLYFLFKGQDFKHLIPAGMGAAIEQRYVEPLLQTAKKLREAIDKGEIDDQGLGNEAVMQLDVLSLNLEGLSLS</sequence>
<name>A0A8I3A1H3_VERLO</name>